<gene>
    <name evidence="1" type="ORF">A359_04810</name>
</gene>
<reference evidence="1 2" key="1">
    <citation type="journal article" date="2012" name="Mol. Biol. Evol.">
        <title>Genome reduction and co-evolution between the primary and secondary bacterial symbionts of psyllids.</title>
        <authorList>
            <person name="Sloan D.B."/>
            <person name="Moran N.A."/>
        </authorList>
    </citation>
    <scope>NUCLEOTIDE SEQUENCE [LARGE SCALE GENOMIC DNA]</scope>
    <source>
        <strain evidence="1">Ceuc_S</strain>
    </source>
</reference>
<dbReference type="HOGENOM" id="CLU_1969011_0_0_6"/>
<dbReference type="AlphaFoldDB" id="J3Z3T6"/>
<evidence type="ECO:0000313" key="2">
    <source>
        <dbReference type="Proteomes" id="UP000003936"/>
    </source>
</evidence>
<dbReference type="EMBL" id="CP003546">
    <property type="protein sequence ID" value="AFP84874.1"/>
    <property type="molecule type" value="Genomic_DNA"/>
</dbReference>
<proteinExistence type="predicted"/>
<dbReference type="KEGG" id="sect:A359_04810"/>
<evidence type="ECO:0000313" key="1">
    <source>
        <dbReference type="EMBL" id="AFP84874.1"/>
    </source>
</evidence>
<protein>
    <submittedName>
        <fullName evidence="1">Uncharacterized protein</fullName>
    </submittedName>
</protein>
<accession>J3Z3T6</accession>
<keyword evidence="2" id="KW-1185">Reference proteome</keyword>
<organism evidence="1 2">
    <name type="scientific">secondary endosymbiont of Ctenarytaina eucalypti</name>
    <dbReference type="NCBI Taxonomy" id="1199245"/>
    <lineage>
        <taxon>Bacteria</taxon>
        <taxon>Pseudomonadati</taxon>
        <taxon>Pseudomonadota</taxon>
        <taxon>Gammaproteobacteria</taxon>
        <taxon>Enterobacterales</taxon>
        <taxon>Enterobacteriaceae</taxon>
        <taxon>aphid secondary symbionts</taxon>
    </lineage>
</organism>
<sequence>MHAETTQPLTRVIRRSKKDPLIRAGHAQLLIERLYQQRKGLLCNLNTGARYDAQLFEMLNRLLQRIALSNMREIVLVDGLKLLYPLSQKLARVFKSIPYEMRLASILLYSFEVAYTHTTENTNVVNV</sequence>
<dbReference type="Proteomes" id="UP000003936">
    <property type="component" value="Chromosome"/>
</dbReference>
<name>J3Z3T6_9ENTR</name>